<proteinExistence type="predicted"/>
<accession>A0A975BNP4</accession>
<evidence type="ECO:0000313" key="2">
    <source>
        <dbReference type="Proteomes" id="UP000663722"/>
    </source>
</evidence>
<sequence length="59" mass="7213">MFPREPEYPFHPFYPLSYSLPEIRYNQNITNPQLLSQVVRTLIKRLKDFPNLSEQFENR</sequence>
<reference evidence="1" key="1">
    <citation type="journal article" date="2021" name="Microb. Physiol.">
        <title>Proteogenomic Insights into the Physiology of Marine, Sulfate-Reducing, Filamentous Desulfonema limicola and Desulfonema magnum.</title>
        <authorList>
            <person name="Schnaars V."/>
            <person name="Wohlbrand L."/>
            <person name="Scheve S."/>
            <person name="Hinrichs C."/>
            <person name="Reinhardt R."/>
            <person name="Rabus R."/>
        </authorList>
    </citation>
    <scope>NUCLEOTIDE SEQUENCE</scope>
    <source>
        <strain evidence="1">4be13</strain>
    </source>
</reference>
<keyword evidence="2" id="KW-1185">Reference proteome</keyword>
<protein>
    <submittedName>
        <fullName evidence="1">Uncharacterized protein</fullName>
    </submittedName>
</protein>
<gene>
    <name evidence="1" type="ORF">dnm_049000</name>
</gene>
<dbReference type="AlphaFoldDB" id="A0A975BNP4"/>
<dbReference type="EMBL" id="CP061800">
    <property type="protein sequence ID" value="QTA88853.1"/>
    <property type="molecule type" value="Genomic_DNA"/>
</dbReference>
<organism evidence="1 2">
    <name type="scientific">Desulfonema magnum</name>
    <dbReference type="NCBI Taxonomy" id="45655"/>
    <lineage>
        <taxon>Bacteria</taxon>
        <taxon>Pseudomonadati</taxon>
        <taxon>Thermodesulfobacteriota</taxon>
        <taxon>Desulfobacteria</taxon>
        <taxon>Desulfobacterales</taxon>
        <taxon>Desulfococcaceae</taxon>
        <taxon>Desulfonema</taxon>
    </lineage>
</organism>
<dbReference type="Proteomes" id="UP000663722">
    <property type="component" value="Chromosome"/>
</dbReference>
<dbReference type="KEGG" id="dmm:dnm_049000"/>
<evidence type="ECO:0000313" key="1">
    <source>
        <dbReference type="EMBL" id="QTA88853.1"/>
    </source>
</evidence>
<name>A0A975BNP4_9BACT</name>